<dbReference type="KEGG" id="vg:19526149"/>
<proteinExistence type="predicted"/>
<sequence>MYKQINLGRVVKGQALVEMLTDYVFCAGVNGSHHEYYYLQNGELRKARFNLSGVLVSDYACSISFNNLSSKSMSVAGDVRRVPKTLSEQTEGTFEEATKNYTEVRCTHTYYTAVYGNENVTLAKFLEKLTNQFTSDDISEILNSKTFSIGVNHQQFKKLIKGEN</sequence>
<name>A0A024B1D1_9CAUD</name>
<dbReference type="GeneID" id="19526149"/>
<dbReference type="RefSeq" id="YP_009036598.1">
    <property type="nucleotide sequence ID" value="NC_024213.1"/>
</dbReference>
<evidence type="ECO:0000313" key="2">
    <source>
        <dbReference type="Proteomes" id="UP000026900"/>
    </source>
</evidence>
<evidence type="ECO:0000313" key="1">
    <source>
        <dbReference type="EMBL" id="AHZ10167.1"/>
    </source>
</evidence>
<dbReference type="EMBL" id="KJ489399">
    <property type="protein sequence ID" value="AHZ10167.1"/>
    <property type="molecule type" value="Genomic_DNA"/>
</dbReference>
<accession>A0A024B1D1</accession>
<keyword evidence="2" id="KW-1185">Reference proteome</keyword>
<reference evidence="2" key="1">
    <citation type="submission" date="2014-09" db="EMBL/GenBank/DDBJ databases">
        <authorList>
            <person name="Sauder A.B."/>
            <person name="McKenzie Q.R."/>
            <person name="Temple L.M."/>
            <person name="Alexis B.K."/>
            <person name="Al-Atrache Z."/>
            <person name="Lewis L.O."/>
            <person name="Loesser-Casey K.E."/>
            <person name="Mitchell K.J."/>
        </authorList>
    </citation>
    <scope>NUCLEOTIDE SEQUENCE [LARGE SCALE GENOMIC DNA]</scope>
</reference>
<protein>
    <submittedName>
        <fullName evidence="1">Uncharacterized protein</fullName>
    </submittedName>
</protein>
<dbReference type="Proteomes" id="UP000026900">
    <property type="component" value="Segment"/>
</dbReference>
<organism evidence="1 2">
    <name type="scientific">Bacillus phage Hakuna</name>
    <dbReference type="NCBI Taxonomy" id="1486659"/>
    <lineage>
        <taxon>Viruses</taxon>
        <taxon>Duplodnaviria</taxon>
        <taxon>Heunggongvirae</taxon>
        <taxon>Uroviricota</taxon>
        <taxon>Caudoviricetes</taxon>
        <taxon>Herelleviridae</taxon>
        <taxon>Bastillevirinae</taxon>
        <taxon>Wphvirus</taxon>
        <taxon>Wphvirus hakuna</taxon>
    </lineage>
</organism>